<keyword evidence="3" id="KW-1185">Reference proteome</keyword>
<reference evidence="2 3" key="1">
    <citation type="submission" date="2023-11" db="EMBL/GenBank/DDBJ databases">
        <title>Genome sequence of Microbacterium rhizosphaerae KACC 19337.</title>
        <authorList>
            <person name="Choi H."/>
            <person name="Kim S."/>
            <person name="Kim Y."/>
            <person name="Kwon S.-W."/>
            <person name="Heo J."/>
        </authorList>
    </citation>
    <scope>NUCLEOTIDE SEQUENCE [LARGE SCALE GENOMIC DNA]</scope>
    <source>
        <strain evidence="2 3">KACC 19337</strain>
    </source>
</reference>
<evidence type="ECO:0000313" key="2">
    <source>
        <dbReference type="EMBL" id="WPR88999.1"/>
    </source>
</evidence>
<dbReference type="EMBL" id="CP139368">
    <property type="protein sequence ID" value="WPR88999.1"/>
    <property type="molecule type" value="Genomic_DNA"/>
</dbReference>
<sequence length="94" mass="9819">MSENHLPPEALDDWAAALCEQFALAPEDVPISLILDLAADVSRGVARPAAPFSAYVAGLVAGRRGGSPDAVREAVAEISRMAAAWTARPLPDQP</sequence>
<gene>
    <name evidence="2" type="ORF">SM116_14715</name>
</gene>
<accession>A0ABZ0SLE3</accession>
<dbReference type="RefSeq" id="WP_320941716.1">
    <property type="nucleotide sequence ID" value="NZ_BAABEU010000001.1"/>
</dbReference>
<dbReference type="Proteomes" id="UP001323798">
    <property type="component" value="Chromosome"/>
</dbReference>
<evidence type="ECO:0000259" key="1">
    <source>
        <dbReference type="Pfam" id="PF20058"/>
    </source>
</evidence>
<protein>
    <submittedName>
        <fullName evidence="2">DUF6457 domain-containing protein</fullName>
    </submittedName>
</protein>
<organism evidence="2 3">
    <name type="scientific">Microbacterium rhizosphaerae</name>
    <dbReference type="NCBI Taxonomy" id="1678237"/>
    <lineage>
        <taxon>Bacteria</taxon>
        <taxon>Bacillati</taxon>
        <taxon>Actinomycetota</taxon>
        <taxon>Actinomycetes</taxon>
        <taxon>Micrococcales</taxon>
        <taxon>Microbacteriaceae</taxon>
        <taxon>Microbacterium</taxon>
    </lineage>
</organism>
<proteinExistence type="predicted"/>
<dbReference type="InterPro" id="IPR045598">
    <property type="entry name" value="DUF6457"/>
</dbReference>
<dbReference type="Pfam" id="PF20058">
    <property type="entry name" value="DUF6457"/>
    <property type="match status" value="1"/>
</dbReference>
<evidence type="ECO:0000313" key="3">
    <source>
        <dbReference type="Proteomes" id="UP001323798"/>
    </source>
</evidence>
<name>A0ABZ0SLE3_9MICO</name>
<feature type="domain" description="DUF6457" evidence="1">
    <location>
        <begin position="7"/>
        <end position="87"/>
    </location>
</feature>